<dbReference type="Proteomes" id="UP000608071">
    <property type="component" value="Unassembled WGS sequence"/>
</dbReference>
<evidence type="ECO:0000313" key="1">
    <source>
        <dbReference type="EMBL" id="MBD7971241.1"/>
    </source>
</evidence>
<organism evidence="1 2">
    <name type="scientific">Paenibacillus gallinarum</name>
    <dbReference type="NCBI Taxonomy" id="2762232"/>
    <lineage>
        <taxon>Bacteria</taxon>
        <taxon>Bacillati</taxon>
        <taxon>Bacillota</taxon>
        <taxon>Bacilli</taxon>
        <taxon>Bacillales</taxon>
        <taxon>Paenibacillaceae</taxon>
        <taxon>Paenibacillus</taxon>
    </lineage>
</organism>
<dbReference type="InterPro" id="IPR026988">
    <property type="entry name" value="YaaC-like"/>
</dbReference>
<sequence>MNIDRKSISRLRVSIQKNSQDIKEVKEKIKVKQARPSIKRGNSEITIRKAVINPDFTNKTVLTDSTWQYVELFLKQKKDTEALNYWHQAENFFKATQTLDMLSKPLTSYYCFLNATKALLTFRKVNYDLQHGVSGERVNGRINIQNEQITIYPRGVLSGLCNYLKETIQGPKEIYTLKDILYNLEYIHRAYNKMYPAQPELYIPVDDVRFVHNREQKEGWLEITLESQYSSQSALSKLEGYSIDKYYNNSNFYVLRRNKKFDWDAPRNAPTAKSIESFKKYYLNNRRKLRYIFSPNKLWYLKKNKLTNGIINKSTLTLTLAAMHRLSEMSRYDPNTLEKHLSNNSGWLISEFITKSSFQFIDMISSEITGDDFRVTGFRT</sequence>
<reference evidence="1 2" key="1">
    <citation type="submission" date="2020-08" db="EMBL/GenBank/DDBJ databases">
        <title>A Genomic Blueprint of the Chicken Gut Microbiome.</title>
        <authorList>
            <person name="Gilroy R."/>
            <person name="Ravi A."/>
            <person name="Getino M."/>
            <person name="Pursley I."/>
            <person name="Horton D.L."/>
            <person name="Alikhan N.-F."/>
            <person name="Baker D."/>
            <person name="Gharbi K."/>
            <person name="Hall N."/>
            <person name="Watson M."/>
            <person name="Adriaenssens E.M."/>
            <person name="Foster-Nyarko E."/>
            <person name="Jarju S."/>
            <person name="Secka A."/>
            <person name="Antonio M."/>
            <person name="Oren A."/>
            <person name="Chaudhuri R."/>
            <person name="La Ragione R.M."/>
            <person name="Hildebrand F."/>
            <person name="Pallen M.J."/>
        </authorList>
    </citation>
    <scope>NUCLEOTIDE SEQUENCE [LARGE SCALE GENOMIC DNA]</scope>
    <source>
        <strain evidence="1 2">Sa2BVA9</strain>
    </source>
</reference>
<protein>
    <submittedName>
        <fullName evidence="1">Uncharacterized protein</fullName>
    </submittedName>
</protein>
<dbReference type="RefSeq" id="WP_191805001.1">
    <property type="nucleotide sequence ID" value="NZ_JACSQL010000024.1"/>
</dbReference>
<keyword evidence="2" id="KW-1185">Reference proteome</keyword>
<gene>
    <name evidence="1" type="ORF">H9647_24565</name>
</gene>
<evidence type="ECO:0000313" key="2">
    <source>
        <dbReference type="Proteomes" id="UP000608071"/>
    </source>
</evidence>
<dbReference type="Pfam" id="PF14175">
    <property type="entry name" value="YaaC"/>
    <property type="match status" value="1"/>
</dbReference>
<dbReference type="EMBL" id="JACSQL010000024">
    <property type="protein sequence ID" value="MBD7971241.1"/>
    <property type="molecule type" value="Genomic_DNA"/>
</dbReference>
<name>A0ABR8T681_9BACL</name>
<proteinExistence type="predicted"/>
<accession>A0ABR8T681</accession>
<comment type="caution">
    <text evidence="1">The sequence shown here is derived from an EMBL/GenBank/DDBJ whole genome shotgun (WGS) entry which is preliminary data.</text>
</comment>